<dbReference type="GO" id="GO:0003676">
    <property type="term" value="F:nucleic acid binding"/>
    <property type="evidence" value="ECO:0007669"/>
    <property type="project" value="InterPro"/>
</dbReference>
<evidence type="ECO:0000256" key="2">
    <source>
        <dbReference type="ARBA" id="ARBA00022553"/>
    </source>
</evidence>
<dbReference type="Proteomes" id="UP000472265">
    <property type="component" value="Chromosome 17"/>
</dbReference>
<dbReference type="InParanoid" id="A0A671X0V2"/>
<protein>
    <recommendedName>
        <fullName evidence="9">Protein DBF4 homolog A</fullName>
    </recommendedName>
</protein>
<feature type="compositionally biased region" description="Polar residues" evidence="11">
    <location>
        <begin position="477"/>
        <end position="489"/>
    </location>
</feature>
<reference evidence="13" key="2">
    <citation type="submission" date="2025-08" db="UniProtKB">
        <authorList>
            <consortium name="Ensembl"/>
        </authorList>
    </citation>
    <scope>IDENTIFICATION</scope>
</reference>
<evidence type="ECO:0000256" key="8">
    <source>
        <dbReference type="ARBA" id="ARBA00023306"/>
    </source>
</evidence>
<dbReference type="Gene3D" id="6.10.250.3410">
    <property type="entry name" value="DBF zinc finger"/>
    <property type="match status" value="1"/>
</dbReference>
<keyword evidence="6" id="KW-0862">Zinc</keyword>
<dbReference type="PROSITE" id="PS51265">
    <property type="entry name" value="ZF_DBF4"/>
    <property type="match status" value="1"/>
</dbReference>
<dbReference type="GO" id="GO:0043539">
    <property type="term" value="F:protein serine/threonine kinase activator activity"/>
    <property type="evidence" value="ECO:0007669"/>
    <property type="project" value="TreeGrafter"/>
</dbReference>
<keyword evidence="14" id="KW-1185">Reference proteome</keyword>
<dbReference type="GeneID" id="115566971"/>
<feature type="region of interest" description="Disordered" evidence="11">
    <location>
        <begin position="392"/>
        <end position="489"/>
    </location>
</feature>
<keyword evidence="4" id="KW-0677">Repeat</keyword>
<feature type="compositionally biased region" description="Basic and acidic residues" evidence="11">
    <location>
        <begin position="419"/>
        <end position="433"/>
    </location>
</feature>
<evidence type="ECO:0000256" key="6">
    <source>
        <dbReference type="ARBA" id="ARBA00022833"/>
    </source>
</evidence>
<dbReference type="Pfam" id="PF07535">
    <property type="entry name" value="zf-DBF"/>
    <property type="match status" value="1"/>
</dbReference>
<evidence type="ECO:0000256" key="1">
    <source>
        <dbReference type="ARBA" id="ARBA00004123"/>
    </source>
</evidence>
<dbReference type="GO" id="GO:1901987">
    <property type="term" value="P:regulation of cell cycle phase transition"/>
    <property type="evidence" value="ECO:0007669"/>
    <property type="project" value="TreeGrafter"/>
</dbReference>
<evidence type="ECO:0000256" key="7">
    <source>
        <dbReference type="ARBA" id="ARBA00023242"/>
    </source>
</evidence>
<dbReference type="InterPro" id="IPR038545">
    <property type="entry name" value="Znf_DBF_sf"/>
</dbReference>
<name>A0A671X0V2_SPAAU</name>
<dbReference type="GeneTree" id="ENSGT00530000063909"/>
<feature type="compositionally biased region" description="Polar residues" evidence="11">
    <location>
        <begin position="131"/>
        <end position="148"/>
    </location>
</feature>
<feature type="domain" description="DBF4-type" evidence="12">
    <location>
        <begin position="297"/>
        <end position="345"/>
    </location>
</feature>
<dbReference type="Ensembl" id="ENSSAUT00010044696.1">
    <property type="protein sequence ID" value="ENSSAUP00010042466.1"/>
    <property type="gene ID" value="ENSSAUG00010017829.1"/>
</dbReference>
<dbReference type="FunFam" id="6.10.250.3410:FF:000001">
    <property type="entry name" value="Protein DBF4 homolog A"/>
    <property type="match status" value="1"/>
</dbReference>
<dbReference type="AlphaFoldDB" id="A0A671X0V2"/>
<evidence type="ECO:0000256" key="5">
    <source>
        <dbReference type="ARBA" id="ARBA00022771"/>
    </source>
</evidence>
<dbReference type="OMA" id="KDPPGNK"/>
<keyword evidence="2" id="KW-0597">Phosphoprotein</keyword>
<keyword evidence="5 10" id="KW-0863">Zinc-finger</keyword>
<evidence type="ECO:0000259" key="12">
    <source>
        <dbReference type="PROSITE" id="PS51265"/>
    </source>
</evidence>
<dbReference type="GO" id="GO:0010571">
    <property type="term" value="P:positive regulation of nuclear cell cycle DNA replication"/>
    <property type="evidence" value="ECO:0007669"/>
    <property type="project" value="TreeGrafter"/>
</dbReference>
<reference evidence="13" key="3">
    <citation type="submission" date="2025-09" db="UniProtKB">
        <authorList>
            <consortium name="Ensembl"/>
        </authorList>
    </citation>
    <scope>IDENTIFICATION</scope>
</reference>
<evidence type="ECO:0000313" key="14">
    <source>
        <dbReference type="Proteomes" id="UP000472265"/>
    </source>
</evidence>
<dbReference type="SMART" id="SM00292">
    <property type="entry name" value="BRCT"/>
    <property type="match status" value="1"/>
</dbReference>
<keyword evidence="7" id="KW-0539">Nucleus</keyword>
<evidence type="ECO:0000313" key="13">
    <source>
        <dbReference type="Ensembl" id="ENSSAUP00010042466.1"/>
    </source>
</evidence>
<dbReference type="OrthoDB" id="21380at2759"/>
<dbReference type="CTD" id="10926"/>
<evidence type="ECO:0000256" key="11">
    <source>
        <dbReference type="SAM" id="MobiDB-lite"/>
    </source>
</evidence>
<dbReference type="InterPro" id="IPR051590">
    <property type="entry name" value="Replication_Regulatory_Kinase"/>
</dbReference>
<dbReference type="Gene3D" id="2.10.50.40">
    <property type="match status" value="1"/>
</dbReference>
<sequence>MKENKMKPKRSLRHSGTDWQGKGVSAGDKATLSQAKPTSLVPSRAQVKPFAGKVFYLDLPSNRIAETLERDIKELGGTVEKFFSKEIKYLVSNKREARYVHCLRQDSPLPSPESGQSSPHPPSKPHRPCSNGESIKSRSQAQTDTFVTSRGKSLVERVVKEQERVQMNKILSNALEWGVKILYVDDIIAYVKKKKKFVSSQFPATTTVKTSVKAEPAAKHSGFQKCKGGRISKPFIKVEDSSRHYRPIYLTMPNMPEFNLRTRAPPCSPFNVEDKDPLGNKPQGNSEEQAHGRKRRDKKRGGYCECCMIKYENVKTHLQSERHKAFSKSDEYLVVDELVSTLQCNFIPIRTQVKRPKCSVSSLLIAPGPCGKTEPRHKGDLNTTEIIKEEQNRTVDEHEGSNSGHTLKNRSLPAAAPLIHRDGDRRSYYTHSDRSKHRSLARKRPCVQNSLTSCTQKAPEAKQETAPSRGEFVASVPSKNTQVNPVDQITTEDINSLTTHFHKRKEQNEVSLKSLLTNQQDDSDKKQDFSAFEPVQGGNMLPDKITGNLSEKEETSLPTVSPIRKINRRIRVYKRKRRKVDTQVEHVRQRDIPGDSILRLWELFQSSDDMDVEFLGFDELKG</sequence>
<feature type="region of interest" description="Disordered" evidence="11">
    <location>
        <begin position="1"/>
        <end position="41"/>
    </location>
</feature>
<reference evidence="13" key="1">
    <citation type="submission" date="2021-04" db="EMBL/GenBank/DDBJ databases">
        <authorList>
            <consortium name="Wellcome Sanger Institute Data Sharing"/>
        </authorList>
    </citation>
    <scope>NUCLEOTIDE SEQUENCE [LARGE SCALE GENOMIC DNA]</scope>
</reference>
<feature type="region of interest" description="Disordered" evidence="11">
    <location>
        <begin position="105"/>
        <end position="148"/>
    </location>
</feature>
<dbReference type="GO" id="GO:0031431">
    <property type="term" value="C:Dbf4-dependent protein kinase complex"/>
    <property type="evidence" value="ECO:0007669"/>
    <property type="project" value="TreeGrafter"/>
</dbReference>
<keyword evidence="3" id="KW-0479">Metal-binding</keyword>
<accession>A0A671X0V2</accession>
<keyword evidence="8" id="KW-0131">Cell cycle</keyword>
<proteinExistence type="predicted"/>
<dbReference type="InterPro" id="IPR006572">
    <property type="entry name" value="Znf_DBF"/>
</dbReference>
<dbReference type="PANTHER" id="PTHR15375:SF22">
    <property type="entry name" value="PROTEIN DBF4 HOMOLOG A"/>
    <property type="match status" value="1"/>
</dbReference>
<evidence type="ECO:0000256" key="3">
    <source>
        <dbReference type="ARBA" id="ARBA00022723"/>
    </source>
</evidence>
<feature type="compositionally biased region" description="Polar residues" evidence="11">
    <location>
        <begin position="31"/>
        <end position="41"/>
    </location>
</feature>
<gene>
    <name evidence="13" type="primary">DBF4</name>
    <name evidence="13" type="synonym">dbf4</name>
</gene>
<evidence type="ECO:0000256" key="4">
    <source>
        <dbReference type="ARBA" id="ARBA00022737"/>
    </source>
</evidence>
<feature type="compositionally biased region" description="Basic residues" evidence="11">
    <location>
        <begin position="434"/>
        <end position="445"/>
    </location>
</feature>
<feature type="compositionally biased region" description="Polar residues" evidence="11">
    <location>
        <begin position="447"/>
        <end position="456"/>
    </location>
</feature>
<dbReference type="GO" id="GO:0008270">
    <property type="term" value="F:zinc ion binding"/>
    <property type="evidence" value="ECO:0007669"/>
    <property type="project" value="UniProtKB-KW"/>
</dbReference>
<dbReference type="InterPro" id="IPR001357">
    <property type="entry name" value="BRCT_dom"/>
</dbReference>
<dbReference type="SMART" id="SM00586">
    <property type="entry name" value="ZnF_DBF"/>
    <property type="match status" value="1"/>
</dbReference>
<evidence type="ECO:0000256" key="10">
    <source>
        <dbReference type="PROSITE-ProRule" id="PRU00600"/>
    </source>
</evidence>
<organism evidence="13 14">
    <name type="scientific">Sparus aurata</name>
    <name type="common">Gilthead sea bream</name>
    <dbReference type="NCBI Taxonomy" id="8175"/>
    <lineage>
        <taxon>Eukaryota</taxon>
        <taxon>Metazoa</taxon>
        <taxon>Chordata</taxon>
        <taxon>Craniata</taxon>
        <taxon>Vertebrata</taxon>
        <taxon>Euteleostomi</taxon>
        <taxon>Actinopterygii</taxon>
        <taxon>Neopterygii</taxon>
        <taxon>Teleostei</taxon>
        <taxon>Neoteleostei</taxon>
        <taxon>Acanthomorphata</taxon>
        <taxon>Eupercaria</taxon>
        <taxon>Spariformes</taxon>
        <taxon>Sparidae</taxon>
        <taxon>Sparus</taxon>
    </lineage>
</organism>
<feature type="region of interest" description="Disordered" evidence="11">
    <location>
        <begin position="518"/>
        <end position="559"/>
    </location>
</feature>
<evidence type="ECO:0000256" key="9">
    <source>
        <dbReference type="ARBA" id="ARBA00040397"/>
    </source>
</evidence>
<dbReference type="PANTHER" id="PTHR15375">
    <property type="entry name" value="ACTIVATOR OF S-PHASE KINASE-RELATED"/>
    <property type="match status" value="1"/>
</dbReference>
<comment type="subcellular location">
    <subcellularLocation>
        <location evidence="1">Nucleus</location>
    </subcellularLocation>
</comment>
<feature type="region of interest" description="Disordered" evidence="11">
    <location>
        <begin position="269"/>
        <end position="296"/>
    </location>
</feature>
<dbReference type="RefSeq" id="XP_030248919.1">
    <property type="nucleotide sequence ID" value="XM_030393059.1"/>
</dbReference>
<dbReference type="FunCoup" id="A0A671X0V2">
    <property type="interactions" value="584"/>
</dbReference>